<dbReference type="PROSITE" id="PS51664">
    <property type="entry name" value="YCAO"/>
    <property type="match status" value="1"/>
</dbReference>
<keyword evidence="3" id="KW-1185">Reference proteome</keyword>
<dbReference type="Pfam" id="PF02624">
    <property type="entry name" value="YcaO"/>
    <property type="match status" value="1"/>
</dbReference>
<evidence type="ECO:0000313" key="3">
    <source>
        <dbReference type="Proteomes" id="UP001207654"/>
    </source>
</evidence>
<feature type="domain" description="YcaO" evidence="1">
    <location>
        <begin position="278"/>
        <end position="654"/>
    </location>
</feature>
<dbReference type="RefSeq" id="WP_267539374.1">
    <property type="nucleotide sequence ID" value="NZ_JAPNKA010000001.1"/>
</dbReference>
<dbReference type="InterPro" id="IPR003776">
    <property type="entry name" value="YcaO-like_dom"/>
</dbReference>
<dbReference type="Gene3D" id="3.30.1330.230">
    <property type="match status" value="1"/>
</dbReference>
<proteinExistence type="predicted"/>
<evidence type="ECO:0000313" key="2">
    <source>
        <dbReference type="EMBL" id="MCY1080736.1"/>
    </source>
</evidence>
<reference evidence="2 3" key="1">
    <citation type="submission" date="2022-11" db="EMBL/GenBank/DDBJ databases">
        <title>Minimal conservation of predation-associated metabolite biosynthetic gene clusters underscores biosynthetic potential of Myxococcota including descriptions for ten novel species: Archangium lansinium sp. nov., Myxococcus landrumus sp. nov., Nannocystis bai.</title>
        <authorList>
            <person name="Ahearne A."/>
            <person name="Stevens C."/>
            <person name="Phillips K."/>
        </authorList>
    </citation>
    <scope>NUCLEOTIDE SEQUENCE [LARGE SCALE GENOMIC DNA]</scope>
    <source>
        <strain evidence="2 3">MIWBW</strain>
    </source>
</reference>
<organism evidence="2 3">
    <name type="scientific">Archangium lansingense</name>
    <dbReference type="NCBI Taxonomy" id="2995310"/>
    <lineage>
        <taxon>Bacteria</taxon>
        <taxon>Pseudomonadati</taxon>
        <taxon>Myxococcota</taxon>
        <taxon>Myxococcia</taxon>
        <taxon>Myxococcales</taxon>
        <taxon>Cystobacterineae</taxon>
        <taxon>Archangiaceae</taxon>
        <taxon>Archangium</taxon>
    </lineage>
</organism>
<dbReference type="PANTHER" id="PTHR37809:SF1">
    <property type="entry name" value="RIBOSOMAL PROTEIN S12 METHYLTHIOTRANSFERASE ACCESSORY FACTOR YCAO"/>
    <property type="match status" value="1"/>
</dbReference>
<sequence length="654" mass="70224">MLLEVSKGVSVLQTRKALLEVRGLPFPLLVSILRKLRRGGEAAFARELMRLGVDRSDALGLGARLAAEGAFGPGAPRLLDERALREASGIAGRLRLGPLRTVDITAGNGALVQLSARGWRSAGRGVCMACGVLWEVQGSDAPAEAAILANALPRRAVIALGSTELAALRSALGGPPTEEKTWTEGAYRQRRGRRVRPRAAAGCGCTPPAGAVDLTVMTDIARMASAALERMGITTRESTVRGRRGTPPIFSVTWGAAVLRPRKRGRPIVSGQLLAQVGTGASLEERKLTARAEVIERASAILRVPDIRATPARALGRPFLPLRDWDLYTPEQYASPGFPYAPVTEDTPLDWLWATDAGSGERLLVPAAFTTSERLAGPRFVCGSSNGVATHTRDDAALRSALLEVAERDALQLAWYRGQGAQRIDRRTVPLEAGTQRFFRDAGWDLHFSYLAGRASLHVIALIAEATGEGPFPKGGTLLTAAAAGAPEEAVRRALREMRMVTEALSLPRELEIDFEALQRPPKLAGYQDIESLIDITMLYLNPAMRSAVELFLDGPPVALPRRVVPDSAGALIPRLRRDGLRTLIIDLTLATAAPFRTCQALVLGTQPLAFTPSLLRLGSGLLPHRLPPRNPGPPPSPLKVRRGHLNPYVLPLA</sequence>
<evidence type="ECO:0000259" key="1">
    <source>
        <dbReference type="PROSITE" id="PS51664"/>
    </source>
</evidence>
<name>A0ABT4AHE7_9BACT</name>
<dbReference type="EMBL" id="JAPNKA010000001">
    <property type="protein sequence ID" value="MCY1080736.1"/>
    <property type="molecule type" value="Genomic_DNA"/>
</dbReference>
<gene>
    <name evidence="2" type="ORF">OV287_40460</name>
</gene>
<accession>A0ABT4AHE7</accession>
<dbReference type="Proteomes" id="UP001207654">
    <property type="component" value="Unassembled WGS sequence"/>
</dbReference>
<comment type="caution">
    <text evidence="2">The sequence shown here is derived from an EMBL/GenBank/DDBJ whole genome shotgun (WGS) entry which is preliminary data.</text>
</comment>
<protein>
    <submittedName>
        <fullName evidence="2">YcaO-like family protein</fullName>
    </submittedName>
</protein>
<dbReference type="PANTHER" id="PTHR37809">
    <property type="entry name" value="RIBOSOMAL PROTEIN S12 METHYLTHIOTRANSFERASE ACCESSORY FACTOR YCAO"/>
    <property type="match status" value="1"/>
</dbReference>